<dbReference type="Pfam" id="PF03105">
    <property type="entry name" value="SPX"/>
    <property type="match status" value="2"/>
</dbReference>
<dbReference type="PANTHER" id="PTHR45978">
    <property type="entry name" value="SPX DOMAIN-CONTAINING PROTEIN 3"/>
    <property type="match status" value="1"/>
</dbReference>
<sequence length="253" mass="30089">MKFGKTIKQEIEYMETWSDKFMSYLELKKQIKNVKNSLEHSRRSQSASNFSETRFDYGSGEKERFFRRIRADIHTVDHFYRKNLSLLRGSLNEIKLELEQETKKESISENDIKAVDRKFLHKSNIKSRLESVYELLAVLQHYCEINATGFRKIVKKWDKVTSERNLSSFMSQILDKTRFKAHFELVCALAEIEALYSRLFMDNDIEATRKHLALLKVNVRLANGKEQSVFRLIRMLIRMFRDGIGDMRRRKSQ</sequence>
<dbReference type="CDD" id="cd14447">
    <property type="entry name" value="SPX"/>
    <property type="match status" value="1"/>
</dbReference>
<protein>
    <submittedName>
        <fullName evidence="2">Low-affinity phosphate transporter</fullName>
    </submittedName>
</protein>
<reference evidence="2 3" key="1">
    <citation type="journal article" date="2024" name="BMC Biol.">
        <title>Comparative genomics of Ascetosporea gives new insight into the evolutionary basis for animal parasitism in Rhizaria.</title>
        <authorList>
            <person name="Hiltunen Thoren M."/>
            <person name="Onut-Brannstrom I."/>
            <person name="Alfjorden A."/>
            <person name="Peckova H."/>
            <person name="Swords F."/>
            <person name="Hooper C."/>
            <person name="Holzer A.S."/>
            <person name="Bass D."/>
            <person name="Burki F."/>
        </authorList>
    </citation>
    <scope>NUCLEOTIDE SEQUENCE [LARGE SCALE GENOMIC DNA]</scope>
    <source>
        <strain evidence="2">20-A016</strain>
    </source>
</reference>
<dbReference type="EMBL" id="JBDODL010002980">
    <property type="protein sequence ID" value="MES1922505.1"/>
    <property type="molecule type" value="Genomic_DNA"/>
</dbReference>
<dbReference type="PANTHER" id="PTHR45978:SF7">
    <property type="entry name" value="SPX DOMAIN-CONTAINING PROTEIN 4"/>
    <property type="match status" value="1"/>
</dbReference>
<gene>
    <name evidence="2" type="primary">PHO91</name>
    <name evidence="2" type="ORF">MHBO_004022</name>
</gene>
<comment type="caution">
    <text evidence="2">The sequence shown here is derived from an EMBL/GenBank/DDBJ whole genome shotgun (WGS) entry which is preliminary data.</text>
</comment>
<evidence type="ECO:0000259" key="1">
    <source>
        <dbReference type="PROSITE" id="PS51382"/>
    </source>
</evidence>
<keyword evidence="3" id="KW-1185">Reference proteome</keyword>
<dbReference type="InterPro" id="IPR031142">
    <property type="entry name" value="SPX_prot"/>
</dbReference>
<organism evidence="2 3">
    <name type="scientific">Bonamia ostreae</name>
    <dbReference type="NCBI Taxonomy" id="126728"/>
    <lineage>
        <taxon>Eukaryota</taxon>
        <taxon>Sar</taxon>
        <taxon>Rhizaria</taxon>
        <taxon>Endomyxa</taxon>
        <taxon>Ascetosporea</taxon>
        <taxon>Haplosporida</taxon>
        <taxon>Bonamia</taxon>
    </lineage>
</organism>
<feature type="domain" description="SPX" evidence="1">
    <location>
        <begin position="1"/>
        <end position="171"/>
    </location>
</feature>
<dbReference type="Proteomes" id="UP001439008">
    <property type="component" value="Unassembled WGS sequence"/>
</dbReference>
<accession>A0ABV2AS57</accession>
<evidence type="ECO:0000313" key="3">
    <source>
        <dbReference type="Proteomes" id="UP001439008"/>
    </source>
</evidence>
<evidence type="ECO:0000313" key="2">
    <source>
        <dbReference type="EMBL" id="MES1922505.1"/>
    </source>
</evidence>
<proteinExistence type="predicted"/>
<dbReference type="PROSITE" id="PS51382">
    <property type="entry name" value="SPX"/>
    <property type="match status" value="1"/>
</dbReference>
<name>A0ABV2AS57_9EUKA</name>
<dbReference type="InterPro" id="IPR004331">
    <property type="entry name" value="SPX_dom"/>
</dbReference>